<dbReference type="Proteomes" id="UP000037751">
    <property type="component" value="Unassembled WGS sequence"/>
</dbReference>
<dbReference type="Pfam" id="PF00536">
    <property type="entry name" value="SAM_1"/>
    <property type="match status" value="1"/>
</dbReference>
<feature type="compositionally biased region" description="Polar residues" evidence="7">
    <location>
        <begin position="167"/>
        <end position="184"/>
    </location>
</feature>
<evidence type="ECO:0000313" key="10">
    <source>
        <dbReference type="EMBL" id="KOS12902.1"/>
    </source>
</evidence>
<dbReference type="PROSITE" id="PS00107">
    <property type="entry name" value="PROTEIN_KINASE_ATP"/>
    <property type="match status" value="1"/>
</dbReference>
<dbReference type="InterPro" id="IPR017441">
    <property type="entry name" value="Protein_kinase_ATP_BS"/>
</dbReference>
<evidence type="ECO:0000256" key="5">
    <source>
        <dbReference type="ARBA" id="ARBA00022840"/>
    </source>
</evidence>
<dbReference type="AlphaFoldDB" id="A0A0M9VN34"/>
<dbReference type="SMART" id="SM00454">
    <property type="entry name" value="SAM"/>
    <property type="match status" value="1"/>
</dbReference>
<dbReference type="InterPro" id="IPR050538">
    <property type="entry name" value="MAP_kinase_kinase_kinase"/>
</dbReference>
<feature type="region of interest" description="Disordered" evidence="7">
    <location>
        <begin position="163"/>
        <end position="187"/>
    </location>
</feature>
<dbReference type="InterPro" id="IPR008271">
    <property type="entry name" value="Ser/Thr_kinase_AS"/>
</dbReference>
<dbReference type="OrthoDB" id="266718at2759"/>
<evidence type="ECO:0000256" key="4">
    <source>
        <dbReference type="ARBA" id="ARBA00022777"/>
    </source>
</evidence>
<evidence type="ECO:0000256" key="2">
    <source>
        <dbReference type="ARBA" id="ARBA00022679"/>
    </source>
</evidence>
<dbReference type="Gene3D" id="1.10.150.50">
    <property type="entry name" value="Transcription Factor, Ets-1"/>
    <property type="match status" value="1"/>
</dbReference>
<comment type="caution">
    <text evidence="10">The sequence shown here is derived from an EMBL/GenBank/DDBJ whole genome shotgun (WGS) entry which is preliminary data.</text>
</comment>
<gene>
    <name evidence="10" type="ORF">Malapachy_0562</name>
</gene>
<dbReference type="Pfam" id="PF14847">
    <property type="entry name" value="Ras_bdg_2"/>
    <property type="match status" value="1"/>
</dbReference>
<keyword evidence="11" id="KW-1185">Reference proteome</keyword>
<dbReference type="FunFam" id="1.10.510.10:FF:000334">
    <property type="entry name" value="Serine/threonine-protein kinase STE11"/>
    <property type="match status" value="1"/>
</dbReference>
<dbReference type="PROSITE" id="PS50011">
    <property type="entry name" value="PROTEIN_KINASE_DOM"/>
    <property type="match status" value="1"/>
</dbReference>
<feature type="compositionally biased region" description="Basic and acidic residues" evidence="7">
    <location>
        <begin position="305"/>
        <end position="319"/>
    </location>
</feature>
<dbReference type="RefSeq" id="XP_017990534.1">
    <property type="nucleotide sequence ID" value="XM_018135078.1"/>
</dbReference>
<feature type="compositionally biased region" description="Polar residues" evidence="7">
    <location>
        <begin position="228"/>
        <end position="253"/>
    </location>
</feature>
<evidence type="ECO:0000256" key="7">
    <source>
        <dbReference type="SAM" id="MobiDB-lite"/>
    </source>
</evidence>
<dbReference type="PROSITE" id="PS50105">
    <property type="entry name" value="SAM_DOMAIN"/>
    <property type="match status" value="1"/>
</dbReference>
<name>A0A0M9VN34_9BASI</name>
<dbReference type="SUPFAM" id="SSF56112">
    <property type="entry name" value="Protein kinase-like (PK-like)"/>
    <property type="match status" value="1"/>
</dbReference>
<protein>
    <submittedName>
        <fullName evidence="10">Signal transducing MEK protein kinase</fullName>
    </submittedName>
</protein>
<evidence type="ECO:0000259" key="9">
    <source>
        <dbReference type="PROSITE" id="PS50105"/>
    </source>
</evidence>
<feature type="domain" description="SAM" evidence="9">
    <location>
        <begin position="41"/>
        <end position="104"/>
    </location>
</feature>
<dbReference type="VEuPathDB" id="FungiDB:Malapachy_0562"/>
<dbReference type="InterPro" id="IPR013761">
    <property type="entry name" value="SAM/pointed_sf"/>
</dbReference>
<dbReference type="EMBL" id="LGAV01000008">
    <property type="protein sequence ID" value="KOS12902.1"/>
    <property type="molecule type" value="Genomic_DNA"/>
</dbReference>
<feature type="region of interest" description="Disordered" evidence="7">
    <location>
        <begin position="210"/>
        <end position="350"/>
    </location>
</feature>
<feature type="region of interest" description="Disordered" evidence="7">
    <location>
        <begin position="619"/>
        <end position="654"/>
    </location>
</feature>
<feature type="compositionally biased region" description="Polar residues" evidence="7">
    <location>
        <begin position="498"/>
        <end position="509"/>
    </location>
</feature>
<dbReference type="PANTHER" id="PTHR48016">
    <property type="entry name" value="MAP KINASE KINASE KINASE SSK2-RELATED-RELATED"/>
    <property type="match status" value="1"/>
</dbReference>
<dbReference type="Gene3D" id="1.10.510.10">
    <property type="entry name" value="Transferase(Phosphotransferase) domain 1"/>
    <property type="match status" value="1"/>
</dbReference>
<dbReference type="GO" id="GO:0005524">
    <property type="term" value="F:ATP binding"/>
    <property type="evidence" value="ECO:0007669"/>
    <property type="project" value="UniProtKB-UniRule"/>
</dbReference>
<dbReference type="InterPro" id="IPR000719">
    <property type="entry name" value="Prot_kinase_dom"/>
</dbReference>
<dbReference type="STRING" id="77020.A0A0M9VN34"/>
<feature type="region of interest" description="Disordered" evidence="7">
    <location>
        <begin position="496"/>
        <end position="521"/>
    </location>
</feature>
<feature type="compositionally biased region" description="Low complexity" evidence="7">
    <location>
        <begin position="210"/>
        <end position="221"/>
    </location>
</feature>
<keyword evidence="2" id="KW-0808">Transferase</keyword>
<reference evidence="10 11" key="1">
    <citation type="submission" date="2015-07" db="EMBL/GenBank/DDBJ databases">
        <title>Draft Genome Sequence of Malassezia furfur CBS1878 and Malassezia pachydermatis CBS1879.</title>
        <authorList>
            <person name="Triana S."/>
            <person name="Ohm R."/>
            <person name="Gonzalez A."/>
            <person name="DeCock H."/>
            <person name="Restrepo S."/>
            <person name="Celis A."/>
        </authorList>
    </citation>
    <scope>NUCLEOTIDE SEQUENCE [LARGE SCALE GENOMIC DNA]</scope>
    <source>
        <strain evidence="10 11">CBS 1879</strain>
    </source>
</reference>
<dbReference type="InterPro" id="IPR029458">
    <property type="entry name" value="Ras-bd_By2"/>
</dbReference>
<dbReference type="Gene3D" id="3.10.20.90">
    <property type="entry name" value="Phosphatidylinositol 3-kinase Catalytic Subunit, Chain A, domain 1"/>
    <property type="match status" value="1"/>
</dbReference>
<dbReference type="SMART" id="SM01304">
    <property type="entry name" value="Ras_bdg_2"/>
    <property type="match status" value="1"/>
</dbReference>
<organism evidence="10 11">
    <name type="scientific">Malassezia pachydermatis</name>
    <dbReference type="NCBI Taxonomy" id="77020"/>
    <lineage>
        <taxon>Eukaryota</taxon>
        <taxon>Fungi</taxon>
        <taxon>Dikarya</taxon>
        <taxon>Basidiomycota</taxon>
        <taxon>Ustilaginomycotina</taxon>
        <taxon>Malasseziomycetes</taxon>
        <taxon>Malasseziales</taxon>
        <taxon>Malasseziaceae</taxon>
        <taxon>Malassezia</taxon>
    </lineage>
</organism>
<feature type="binding site" evidence="6">
    <location>
        <position position="716"/>
    </location>
    <ligand>
        <name>ATP</name>
        <dbReference type="ChEBI" id="CHEBI:30616"/>
    </ligand>
</feature>
<keyword evidence="5 6" id="KW-0067">ATP-binding</keyword>
<evidence type="ECO:0000259" key="8">
    <source>
        <dbReference type="PROSITE" id="PS50011"/>
    </source>
</evidence>
<proteinExistence type="inferred from homology"/>
<dbReference type="InterPro" id="IPR001660">
    <property type="entry name" value="SAM"/>
</dbReference>
<dbReference type="SMART" id="SM00220">
    <property type="entry name" value="S_TKc"/>
    <property type="match status" value="1"/>
</dbReference>
<evidence type="ECO:0000313" key="11">
    <source>
        <dbReference type="Proteomes" id="UP000037751"/>
    </source>
</evidence>
<feature type="compositionally biased region" description="Low complexity" evidence="7">
    <location>
        <begin position="1"/>
        <end position="24"/>
    </location>
</feature>
<feature type="compositionally biased region" description="Polar residues" evidence="7">
    <location>
        <begin position="623"/>
        <end position="633"/>
    </location>
</feature>
<dbReference type="FunFam" id="3.30.200.20:FF:000387">
    <property type="entry name" value="Serine/threonine-protein kinase STE11"/>
    <property type="match status" value="1"/>
</dbReference>
<dbReference type="InterPro" id="IPR011009">
    <property type="entry name" value="Kinase-like_dom_sf"/>
</dbReference>
<feature type="compositionally biased region" description="Low complexity" evidence="7">
    <location>
        <begin position="321"/>
        <end position="345"/>
    </location>
</feature>
<dbReference type="SUPFAM" id="SSF47769">
    <property type="entry name" value="SAM/Pointed domain"/>
    <property type="match status" value="1"/>
</dbReference>
<keyword evidence="4 10" id="KW-0418">Kinase</keyword>
<evidence type="ECO:0000256" key="1">
    <source>
        <dbReference type="ARBA" id="ARBA00006529"/>
    </source>
</evidence>
<feature type="domain" description="Protein kinase" evidence="8">
    <location>
        <begin position="687"/>
        <end position="951"/>
    </location>
</feature>
<comment type="similarity">
    <text evidence="1">Belongs to the protein kinase superfamily. STE Ser/Thr protein kinase family. MAP kinase kinase kinase subfamily.</text>
</comment>
<feature type="region of interest" description="Disordered" evidence="7">
    <location>
        <begin position="1"/>
        <end position="28"/>
    </location>
</feature>
<keyword evidence="3 6" id="KW-0547">Nucleotide-binding</keyword>
<dbReference type="Pfam" id="PF00069">
    <property type="entry name" value="Pkinase"/>
    <property type="match status" value="1"/>
</dbReference>
<dbReference type="PROSITE" id="PS00108">
    <property type="entry name" value="PROTEIN_KINASE_ST"/>
    <property type="match status" value="1"/>
</dbReference>
<evidence type="ECO:0000256" key="3">
    <source>
        <dbReference type="ARBA" id="ARBA00022741"/>
    </source>
</evidence>
<evidence type="ECO:0000256" key="6">
    <source>
        <dbReference type="PROSITE-ProRule" id="PRU10141"/>
    </source>
</evidence>
<dbReference type="PANTHER" id="PTHR48016:SF56">
    <property type="entry name" value="MAPKK KINASE"/>
    <property type="match status" value="1"/>
</dbReference>
<dbReference type="GeneID" id="28726953"/>
<accession>A0A0M9VN34</accession>
<dbReference type="GO" id="GO:0004709">
    <property type="term" value="F:MAP kinase kinase kinase activity"/>
    <property type="evidence" value="ECO:0007669"/>
    <property type="project" value="UniProtKB-ARBA"/>
</dbReference>
<sequence length="970" mass="104250">MAVPQSQPSSSLQQQTQHSHQHTLNLPTGDAELTYQRVRSWGLDDVRDWLWANNLGQHAGLFLSNDIRGAALLQLDHAVLKEMGIPIVGDRLRLLSAIRTLHKKCAANATMAPAASTPSTPLPPPVLGSVPMQSSLSSPTQAIYHTPPSSSMHLASPTILSPPARTLSPSNLTSLAPLRTQRTASVDRYTSELDARTATMNNATALSPLAPVSLPSAAPSVTTPVRRPNTSTGVSPVSLNRPSTSSMALTSGTAPMRNSPATSRLRRPASSNSSSSTNQVGYAVGRGTFAPKPRVAQISAPYNLRRGESSDSEEPRLGERLTSTSTSLSASSTHSTSTATTTTSSGHQVPSLETIRKHIVKFLAEDGTSRSVDVSRCRQASDVLAKVLHKFGALTEPDSTQYMRRWVVAMTDADAQLKVLSEMELMTVCSQPHIYDPVWRHGLYLLRTTDEAPLRPGSQREAPVDTFRSTVPITRRASTFSILSGLGGGELSVASASTQEEGISPTRSTMRIKPKTPTEGALPNVRRRVRNFFGQRPSSELISSHLADYFPSTDSRELHRYSGLAQSTSTDPLPPATSSILDVRTPTSTIRPYSLHQSDADDNASLLTVDEITQDLEERQTLHPVSTQPSSGLPASGKSDREAPAALGDTNRAPAVPPVVIPAGPAAASGPAPLSVASTPGKAPLRWHKGALIGAGSFGKVFLGMNAKTGLLMAVKQVELPKCDDENTRRRRLMVDSLEAEIALLKTIQHPNIVQYLDSNSDGDYLNIFLEYVPGGSVVALLRNYGAFEEPLVQNFVRQILQGLAFLHARDIVHRDIKGANILVDNKGGVKISDFGISKKVESGLLVPASAKRPVLQGSVFWMAPEVVKQSMYTPKADIWSLGCCVVEMFTGTHPWPNLDQMQALFQIGMVKAPPLPTDISAEATAFLGQTFVLQHEERPAAAVLLQHTFLTQGSDDAAADDEVSDLEAR</sequence>